<dbReference type="FunFam" id="1.20.58.2190:FF:000001">
    <property type="entry name" value="peptide-N(4)-(N-acetyl-beta- glucosaminyl)asparagine amidase"/>
    <property type="match status" value="1"/>
</dbReference>
<feature type="domain" description="PAW" evidence="16">
    <location>
        <begin position="429"/>
        <end position="628"/>
    </location>
</feature>
<evidence type="ECO:0000256" key="15">
    <source>
        <dbReference type="SAM" id="MobiDB-lite"/>
    </source>
</evidence>
<evidence type="ECO:0000259" key="16">
    <source>
        <dbReference type="PROSITE" id="PS51398"/>
    </source>
</evidence>
<dbReference type="GO" id="GO:0046872">
    <property type="term" value="F:metal ion binding"/>
    <property type="evidence" value="ECO:0007669"/>
    <property type="project" value="UniProtKB-KW"/>
</dbReference>
<dbReference type="EC" id="3.5.1.52" evidence="5"/>
<dbReference type="InterPro" id="IPR002931">
    <property type="entry name" value="Transglutaminase-like"/>
</dbReference>
<dbReference type="InterPro" id="IPR038680">
    <property type="entry name" value="PAW_sf"/>
</dbReference>
<comment type="caution">
    <text evidence="17">The sequence shown here is derived from an EMBL/GenBank/DDBJ whole genome shotgun (WGS) entry which is preliminary data.</text>
</comment>
<dbReference type="InterPro" id="IPR036339">
    <property type="entry name" value="PUB-like_dom_sf"/>
</dbReference>
<feature type="compositionally biased region" description="Low complexity" evidence="15">
    <location>
        <begin position="106"/>
        <end position="117"/>
    </location>
</feature>
<dbReference type="PANTHER" id="PTHR12143">
    <property type="entry name" value="PEPTIDE N-GLYCANASE PNGASE -RELATED"/>
    <property type="match status" value="1"/>
</dbReference>
<dbReference type="PANTHER" id="PTHR12143:SF19">
    <property type="entry name" value="PEPTIDE-N(4)-(N-ACETYL-BETA-GLUCOSAMINYL)ASPARAGINE AMIDASE"/>
    <property type="match status" value="1"/>
</dbReference>
<dbReference type="GO" id="GO:0005829">
    <property type="term" value="C:cytosol"/>
    <property type="evidence" value="ECO:0007669"/>
    <property type="project" value="TreeGrafter"/>
</dbReference>
<organism evidence="17 18">
    <name type="scientific">Pyxicephalus adspersus</name>
    <name type="common">African bullfrog</name>
    <dbReference type="NCBI Taxonomy" id="30357"/>
    <lineage>
        <taxon>Eukaryota</taxon>
        <taxon>Metazoa</taxon>
        <taxon>Chordata</taxon>
        <taxon>Craniata</taxon>
        <taxon>Vertebrata</taxon>
        <taxon>Euteleostomi</taxon>
        <taxon>Amphibia</taxon>
        <taxon>Batrachia</taxon>
        <taxon>Anura</taxon>
        <taxon>Neobatrachia</taxon>
        <taxon>Ranoidea</taxon>
        <taxon>Pyxicephalidae</taxon>
        <taxon>Pyxicephalinae</taxon>
        <taxon>Pyxicephalus</taxon>
    </lineage>
</organism>
<evidence type="ECO:0000256" key="11">
    <source>
        <dbReference type="ARBA" id="ARBA00024870"/>
    </source>
</evidence>
<keyword evidence="18" id="KW-1185">Reference proteome</keyword>
<dbReference type="AlphaFoldDB" id="A0AAV3ALX4"/>
<gene>
    <name evidence="17" type="ORF">GDO54_012522</name>
</gene>
<evidence type="ECO:0000256" key="9">
    <source>
        <dbReference type="ARBA" id="ARBA00022801"/>
    </source>
</evidence>
<dbReference type="FunFam" id="2.20.25.10:FF:000011">
    <property type="entry name" value="peptide-N(4)-(N-acetyl-beta- glucosaminyl)asparagine amidase"/>
    <property type="match status" value="1"/>
</dbReference>
<accession>A0AAV3ALX4</accession>
<keyword evidence="10" id="KW-0862">Zinc</keyword>
<dbReference type="SUPFAM" id="SSF54001">
    <property type="entry name" value="Cysteine proteinases"/>
    <property type="match status" value="1"/>
</dbReference>
<dbReference type="FunFam" id="2.60.120.1020:FF:000001">
    <property type="entry name" value="Peptide-N(4)-(N-acetyl-beta-glucosaminyl)asparagine amidase"/>
    <property type="match status" value="1"/>
</dbReference>
<comment type="function">
    <text evidence="11">Specifically deglycosylates the denatured form of N-linked glycoproteins in the cytoplasm and assists their proteasome-mediated degradation. Cleaves the beta-aspartyl-glucosamine (GlcNAc) of the glycan and the amide side chain of Asn, converting Asn to Asp. Prefers proteins containing high-mannose over those bearing complex type oligosaccharides. Can recognize misfolded proteins in the endoplasmic reticulum that are exported to the cytosol to be destroyed and deglycosylate them, while it has no activity toward native proteins. Deglycosylation is a prerequisite for subsequent proteasome-mediated degradation of some, but not all, misfolded glycoproteins.</text>
</comment>
<dbReference type="EMBL" id="DYDO01000005">
    <property type="protein sequence ID" value="DBA24932.1"/>
    <property type="molecule type" value="Genomic_DNA"/>
</dbReference>
<proteinExistence type="inferred from homology"/>
<dbReference type="Pfam" id="PF04721">
    <property type="entry name" value="PAW"/>
    <property type="match status" value="1"/>
</dbReference>
<dbReference type="Gene3D" id="2.60.120.1020">
    <property type="entry name" value="Peptide N glycanase, PAW domain"/>
    <property type="match status" value="1"/>
</dbReference>
<dbReference type="Gene3D" id="1.20.58.2190">
    <property type="match status" value="1"/>
</dbReference>
<evidence type="ECO:0000313" key="17">
    <source>
        <dbReference type="EMBL" id="DBA24932.1"/>
    </source>
</evidence>
<dbReference type="Gene3D" id="2.20.25.10">
    <property type="match status" value="1"/>
</dbReference>
<evidence type="ECO:0000256" key="4">
    <source>
        <dbReference type="ARBA" id="ARBA00009390"/>
    </source>
</evidence>
<dbReference type="Proteomes" id="UP001181693">
    <property type="component" value="Unassembled WGS sequence"/>
</dbReference>
<reference evidence="17" key="1">
    <citation type="thesis" date="2020" institute="ProQuest LLC" country="789 East Eisenhower Parkway, Ann Arbor, MI, USA">
        <title>Comparative Genomics and Chromosome Evolution.</title>
        <authorList>
            <person name="Mudd A.B."/>
        </authorList>
    </citation>
    <scope>NUCLEOTIDE SEQUENCE</scope>
    <source>
        <strain evidence="17">1538</strain>
        <tissue evidence="17">Blood</tissue>
    </source>
</reference>
<evidence type="ECO:0000256" key="14">
    <source>
        <dbReference type="PROSITE-ProRule" id="PRU00731"/>
    </source>
</evidence>
<dbReference type="Gene3D" id="3.10.620.30">
    <property type="match status" value="1"/>
</dbReference>
<dbReference type="SUPFAM" id="SSF49785">
    <property type="entry name" value="Galactose-binding domain-like"/>
    <property type="match status" value="1"/>
</dbReference>
<evidence type="ECO:0000256" key="13">
    <source>
        <dbReference type="ARBA" id="ARBA00032901"/>
    </source>
</evidence>
<dbReference type="GO" id="GO:0000224">
    <property type="term" value="F:peptide-N4-(N-acetyl-beta-glucosaminyl)asparagine amidase activity"/>
    <property type="evidence" value="ECO:0007669"/>
    <property type="project" value="UniProtKB-EC"/>
</dbReference>
<dbReference type="Pfam" id="PF09409">
    <property type="entry name" value="PUB"/>
    <property type="match status" value="1"/>
</dbReference>
<protein>
    <recommendedName>
        <fullName evidence="6">Peptide-N(4)-(N-acetyl-beta-glucosaminyl)asparagine amidase</fullName>
        <ecNumber evidence="5">3.5.1.52</ecNumber>
    </recommendedName>
    <alternativeName>
        <fullName evidence="12">N-glycanase 1</fullName>
    </alternativeName>
    <alternativeName>
        <fullName evidence="13">Peptide:N-glycanase</fullName>
    </alternativeName>
</protein>
<comment type="similarity">
    <text evidence="4 14">Belongs to the transglutaminase-like superfamily. PNGase family.</text>
</comment>
<evidence type="ECO:0000256" key="12">
    <source>
        <dbReference type="ARBA" id="ARBA00029604"/>
    </source>
</evidence>
<sequence length="628" mass="71786">MASPESSAVTELCQNGRQVFMDASQLLLTYADNILRSPNEEKYRSIRIGNTAFSTRLLPVPGAVECLFEMGFEEGETHLVFPKKASVEKLRRVRDCIASERNKIMAGSEPAAPTASSTPPPSNPSPASRSQHTPETPSNYTASEMRFLQTIQSNSQHVVVYEQPELQQKARDQMPVSELRARAQEKLLQAKSLESESTINEDDFLMLELLRWFKEEFFQWVNSLPCSQCNGQTETKESLTPSADDLRWGATRVENHYCNKCNHINRFPRYNNPEKLLETRRGRCGEWANCFLLCCRAMGLEARYVWDTTDHVWTEVFSSSQNRWLHCDPCENACDKPLLYEVGWGKKLSYIIAFSKDEVVDVTWRYSCKHEEVIMRRKEVRESWLRETISALNKTRQQSLSEHRKKELLGRLIVEIVEFMSPKTPKPGELGGRISGSVAWRVARGEVGVQAKSVVFVPTEKEKAAKCFHLQYNIVHDQYTRVSNSNEVISGWENGAWINESMHRKVENDWKMVYLARREGAQSAKIGWKVECASVGLKVESISVRTSSQTFHSGTVNWKLYSTETQVDVNPDKNLCSYPEFLNASEVVLEAELYGGEGNSAWQHTQLFRESLNDKENTMQIIVTFKDI</sequence>
<keyword evidence="7" id="KW-0963">Cytoplasm</keyword>
<evidence type="ECO:0000256" key="10">
    <source>
        <dbReference type="ARBA" id="ARBA00022833"/>
    </source>
</evidence>
<dbReference type="GO" id="GO:0006516">
    <property type="term" value="P:glycoprotein catabolic process"/>
    <property type="evidence" value="ECO:0007669"/>
    <property type="project" value="InterPro"/>
</dbReference>
<dbReference type="SMART" id="SM00613">
    <property type="entry name" value="PAW"/>
    <property type="match status" value="1"/>
</dbReference>
<name>A0AAV3ALX4_PYXAD</name>
<dbReference type="PROSITE" id="PS51398">
    <property type="entry name" value="PAW"/>
    <property type="match status" value="1"/>
</dbReference>
<evidence type="ECO:0000256" key="1">
    <source>
        <dbReference type="ARBA" id="ARBA00001650"/>
    </source>
</evidence>
<dbReference type="SMART" id="SM00580">
    <property type="entry name" value="PUG"/>
    <property type="match status" value="1"/>
</dbReference>
<dbReference type="InterPro" id="IPR018997">
    <property type="entry name" value="PUB_domain"/>
</dbReference>
<comment type="catalytic activity">
    <reaction evidence="1">
        <text>Hydrolysis of an N(4)-(acetyl-beta-D-glucosaminyl)asparagine residue in which the glucosamine residue may be further glycosylated, to yield a (substituted) N-acetyl-beta-D-glucosaminylamine and a peptide containing an aspartate residue.</text>
        <dbReference type="EC" id="3.5.1.52"/>
    </reaction>
</comment>
<evidence type="ECO:0000256" key="8">
    <source>
        <dbReference type="ARBA" id="ARBA00022723"/>
    </source>
</evidence>
<dbReference type="InterPro" id="IPR050883">
    <property type="entry name" value="PNGase"/>
</dbReference>
<evidence type="ECO:0000256" key="2">
    <source>
        <dbReference type="ARBA" id="ARBA00001947"/>
    </source>
</evidence>
<keyword evidence="8" id="KW-0479">Metal-binding</keyword>
<dbReference type="CDD" id="cd10459">
    <property type="entry name" value="PUB_PNGase"/>
    <property type="match status" value="1"/>
</dbReference>
<dbReference type="Pfam" id="PF01841">
    <property type="entry name" value="Transglut_core"/>
    <property type="match status" value="1"/>
</dbReference>
<dbReference type="GO" id="GO:0005634">
    <property type="term" value="C:nucleus"/>
    <property type="evidence" value="ECO:0007669"/>
    <property type="project" value="TreeGrafter"/>
</dbReference>
<feature type="region of interest" description="Disordered" evidence="15">
    <location>
        <begin position="101"/>
        <end position="139"/>
    </location>
</feature>
<dbReference type="SUPFAM" id="SSF143503">
    <property type="entry name" value="PUG domain-like"/>
    <property type="match status" value="1"/>
</dbReference>
<dbReference type="InterPro" id="IPR008979">
    <property type="entry name" value="Galactose-bd-like_sf"/>
</dbReference>
<dbReference type="SMART" id="SM00460">
    <property type="entry name" value="TGc"/>
    <property type="match status" value="1"/>
</dbReference>
<dbReference type="InterPro" id="IPR038765">
    <property type="entry name" value="Papain-like_cys_pep_sf"/>
</dbReference>
<dbReference type="InterPro" id="IPR006588">
    <property type="entry name" value="Peptide_N_glycanase_PAW_dom"/>
</dbReference>
<comment type="cofactor">
    <cofactor evidence="2">
        <name>Zn(2+)</name>
        <dbReference type="ChEBI" id="CHEBI:29105"/>
    </cofactor>
</comment>
<evidence type="ECO:0000256" key="5">
    <source>
        <dbReference type="ARBA" id="ARBA00012158"/>
    </source>
</evidence>
<evidence type="ECO:0000256" key="7">
    <source>
        <dbReference type="ARBA" id="ARBA00022490"/>
    </source>
</evidence>
<evidence type="ECO:0000313" key="18">
    <source>
        <dbReference type="Proteomes" id="UP001181693"/>
    </source>
</evidence>
<evidence type="ECO:0000256" key="3">
    <source>
        <dbReference type="ARBA" id="ARBA00004496"/>
    </source>
</evidence>
<keyword evidence="9" id="KW-0378">Hydrolase</keyword>
<comment type="subcellular location">
    <subcellularLocation>
        <location evidence="3">Cytoplasm</location>
    </subcellularLocation>
</comment>
<evidence type="ECO:0000256" key="6">
    <source>
        <dbReference type="ARBA" id="ARBA00018546"/>
    </source>
</evidence>